<feature type="region of interest" description="Disordered" evidence="1">
    <location>
        <begin position="1"/>
        <end position="40"/>
    </location>
</feature>
<evidence type="ECO:0000256" key="1">
    <source>
        <dbReference type="SAM" id="MobiDB-lite"/>
    </source>
</evidence>
<accession>A0AAV2QP35</accession>
<dbReference type="EMBL" id="CAXKWB010008209">
    <property type="protein sequence ID" value="CAL4090124.1"/>
    <property type="molecule type" value="Genomic_DNA"/>
</dbReference>
<keyword evidence="3" id="KW-1185">Reference proteome</keyword>
<gene>
    <name evidence="2" type="ORF">MNOR_LOCUS13965</name>
</gene>
<dbReference type="Proteomes" id="UP001497623">
    <property type="component" value="Unassembled WGS sequence"/>
</dbReference>
<evidence type="ECO:0000313" key="2">
    <source>
        <dbReference type="EMBL" id="CAL4090124.1"/>
    </source>
</evidence>
<dbReference type="AlphaFoldDB" id="A0AAV2QP35"/>
<sequence>MPRYIGPLSGKGGTADQNKQADPLPSATRGATKIGKKENASWADGRTFSECDRADKAEEEEEEVKKLPPAVHTFTAFSNNPKGKQIVTTDISLYVQRRNLWRSTGTLKEELLTKLKVGEEYDGYIVKTKASDYDYGTKMWAQGRVAPPDPFYPKDGEEYDALVIDRIGNNMLLGVGPHIAFASKEAFRKAGLNTDTLKLPYGCIKVNLHPVCSSTRPKDLLIAAWTADLKPEPAKYSHVLNF</sequence>
<organism evidence="2 3">
    <name type="scientific">Meganyctiphanes norvegica</name>
    <name type="common">Northern krill</name>
    <name type="synonym">Thysanopoda norvegica</name>
    <dbReference type="NCBI Taxonomy" id="48144"/>
    <lineage>
        <taxon>Eukaryota</taxon>
        <taxon>Metazoa</taxon>
        <taxon>Ecdysozoa</taxon>
        <taxon>Arthropoda</taxon>
        <taxon>Crustacea</taxon>
        <taxon>Multicrustacea</taxon>
        <taxon>Malacostraca</taxon>
        <taxon>Eumalacostraca</taxon>
        <taxon>Eucarida</taxon>
        <taxon>Euphausiacea</taxon>
        <taxon>Euphausiidae</taxon>
        <taxon>Meganyctiphanes</taxon>
    </lineage>
</organism>
<protein>
    <submittedName>
        <fullName evidence="2">Uncharacterized protein</fullName>
    </submittedName>
</protein>
<evidence type="ECO:0000313" key="3">
    <source>
        <dbReference type="Proteomes" id="UP001497623"/>
    </source>
</evidence>
<name>A0AAV2QP35_MEGNR</name>
<proteinExistence type="predicted"/>
<reference evidence="2 3" key="1">
    <citation type="submission" date="2024-05" db="EMBL/GenBank/DDBJ databases">
        <authorList>
            <person name="Wallberg A."/>
        </authorList>
    </citation>
    <scope>NUCLEOTIDE SEQUENCE [LARGE SCALE GENOMIC DNA]</scope>
</reference>
<comment type="caution">
    <text evidence="2">The sequence shown here is derived from an EMBL/GenBank/DDBJ whole genome shotgun (WGS) entry which is preliminary data.</text>
</comment>